<sequence>MHVINGFSSRSPALMDELRKLHAVAQRYRVTLRASWLPSVANVWADALSRQSDRHDWRIADRTFSALQQRYGPYTVDRFASPLNARCPRFNTKTHAPGTEAVDALSVGWGAGENNWIFPPFNLAELVVAKICVDKATVTVIFPVWGAQQWWAPTVEAANEAYLLPKTAGPFPGGPAREWRRDRRRVLARAATGRGADAAAARWLRVNSVVDGTAARYGGLWGRFAGYCGTHGLRALPASTETILAYVGHLWRRNSVVAVSLKPILAAIRKRHVAAGQPNPCDHASVREAKAGFRRAGLLYRPVIKPVRVPLPSAVAWGLAELAMRSPRARRHQLTAVVLQFWWMRRAGDITRLTLADVDVRADGSAAYQVPRHKTEADRGLIARRMPPSVHGGVDLPFALLARLVADLRAAHHRPSARLFTECASAAASALITTWLQAGLHLLKVTPSVGTVYASHSRKSGGATAANAAGVNRGAISALSATTQPTLAASYISALTVASKYDRFFFARLLPR</sequence>
<reference evidence="3 4" key="1">
    <citation type="submission" date="2017-03" db="EMBL/GenBank/DDBJ databases">
        <title>WGS assembly of Porphyra umbilicalis.</title>
        <authorList>
            <person name="Brawley S.H."/>
            <person name="Blouin N.A."/>
            <person name="Ficko-Blean E."/>
            <person name="Wheeler G.L."/>
            <person name="Lohr M."/>
            <person name="Goodson H.V."/>
            <person name="Jenkins J.W."/>
            <person name="Blaby-Haas C.E."/>
            <person name="Helliwell K.E."/>
            <person name="Chan C."/>
            <person name="Marriage T."/>
            <person name="Bhattacharya D."/>
            <person name="Klein A.S."/>
            <person name="Badis Y."/>
            <person name="Brodie J."/>
            <person name="Cao Y."/>
            <person name="Collen J."/>
            <person name="Dittami S.M."/>
            <person name="Gachon C.M."/>
            <person name="Green B.R."/>
            <person name="Karpowicz S."/>
            <person name="Kim J.W."/>
            <person name="Kudahl U."/>
            <person name="Lin S."/>
            <person name="Michel G."/>
            <person name="Mittag M."/>
            <person name="Olson B.J."/>
            <person name="Pangilinan J."/>
            <person name="Peng Y."/>
            <person name="Qiu H."/>
            <person name="Shu S."/>
            <person name="Singer J.T."/>
            <person name="Smith A.G."/>
            <person name="Sprecher B.N."/>
            <person name="Wagner V."/>
            <person name="Wang W."/>
            <person name="Wang Z.-Y."/>
            <person name="Yan J."/>
            <person name="Yarish C."/>
            <person name="Zoeuner-Riek S."/>
            <person name="Zhuang Y."/>
            <person name="Zou Y."/>
            <person name="Lindquist E.A."/>
            <person name="Grimwood J."/>
            <person name="Barry K."/>
            <person name="Rokhsar D.S."/>
            <person name="Schmutz J."/>
            <person name="Stiller J.W."/>
            <person name="Grossman A.R."/>
            <person name="Prochnik S.E."/>
        </authorList>
    </citation>
    <scope>NUCLEOTIDE SEQUENCE [LARGE SCALE GENOMIC DNA]</scope>
    <source>
        <strain evidence="3">4086291</strain>
    </source>
</reference>
<dbReference type="GO" id="GO:0003677">
    <property type="term" value="F:DNA binding"/>
    <property type="evidence" value="ECO:0007669"/>
    <property type="project" value="UniProtKB-KW"/>
</dbReference>
<dbReference type="GO" id="GO:0009007">
    <property type="term" value="F:site-specific DNA-methyltransferase (adenine-specific) activity"/>
    <property type="evidence" value="ECO:0007669"/>
    <property type="project" value="InterPro"/>
</dbReference>
<dbReference type="Gene3D" id="1.10.443.10">
    <property type="entry name" value="Intergrase catalytic core"/>
    <property type="match status" value="1"/>
</dbReference>
<dbReference type="InterPro" id="IPR013762">
    <property type="entry name" value="Integrase-like_cat_sf"/>
</dbReference>
<dbReference type="SUPFAM" id="SSF47823">
    <property type="entry name" value="lambda integrase-like, N-terminal domain"/>
    <property type="match status" value="1"/>
</dbReference>
<dbReference type="InterPro" id="IPR008593">
    <property type="entry name" value="Dam_MeTrfase"/>
</dbReference>
<dbReference type="GO" id="GO:0009307">
    <property type="term" value="P:DNA restriction-modification system"/>
    <property type="evidence" value="ECO:0007669"/>
    <property type="project" value="InterPro"/>
</dbReference>
<dbReference type="InterPro" id="IPR011010">
    <property type="entry name" value="DNA_brk_join_enz"/>
</dbReference>
<dbReference type="AlphaFoldDB" id="A0A1X6PHD1"/>
<dbReference type="Gene3D" id="1.10.150.130">
    <property type="match status" value="1"/>
</dbReference>
<name>A0A1X6PHD1_PORUM</name>
<dbReference type="OrthoDB" id="5949486at2759"/>
<organism evidence="3 4">
    <name type="scientific">Porphyra umbilicalis</name>
    <name type="common">Purple laver</name>
    <name type="synonym">Red alga</name>
    <dbReference type="NCBI Taxonomy" id="2786"/>
    <lineage>
        <taxon>Eukaryota</taxon>
        <taxon>Rhodophyta</taxon>
        <taxon>Bangiophyceae</taxon>
        <taxon>Bangiales</taxon>
        <taxon>Bangiaceae</taxon>
        <taxon>Porphyra</taxon>
    </lineage>
</organism>
<evidence type="ECO:0000256" key="2">
    <source>
        <dbReference type="ARBA" id="ARBA00023172"/>
    </source>
</evidence>
<dbReference type="PANTHER" id="PTHR33050:SF7">
    <property type="entry name" value="RIBONUCLEASE H"/>
    <property type="match status" value="1"/>
</dbReference>
<dbReference type="EMBL" id="KV918777">
    <property type="protein sequence ID" value="OSX80279.1"/>
    <property type="molecule type" value="Genomic_DNA"/>
</dbReference>
<keyword evidence="4" id="KW-1185">Reference proteome</keyword>
<evidence type="ECO:0000256" key="1">
    <source>
        <dbReference type="ARBA" id="ARBA00023125"/>
    </source>
</evidence>
<protein>
    <recommendedName>
        <fullName evidence="5">Tyr recombinase domain-containing protein</fullName>
    </recommendedName>
</protein>
<evidence type="ECO:0008006" key="5">
    <source>
        <dbReference type="Google" id="ProtNLM"/>
    </source>
</evidence>
<dbReference type="InterPro" id="IPR052055">
    <property type="entry name" value="Hepadnavirus_pol/RT"/>
</dbReference>
<proteinExistence type="predicted"/>
<keyword evidence="1" id="KW-0238">DNA-binding</keyword>
<dbReference type="GO" id="GO:0006310">
    <property type="term" value="P:DNA recombination"/>
    <property type="evidence" value="ECO:0007669"/>
    <property type="project" value="UniProtKB-KW"/>
</dbReference>
<keyword evidence="2" id="KW-0233">DNA recombination</keyword>
<dbReference type="GO" id="GO:0015074">
    <property type="term" value="P:DNA integration"/>
    <property type="evidence" value="ECO:0007669"/>
    <property type="project" value="InterPro"/>
</dbReference>
<dbReference type="PANTHER" id="PTHR33050">
    <property type="entry name" value="REVERSE TRANSCRIPTASE DOMAIN-CONTAINING PROTEIN"/>
    <property type="match status" value="1"/>
</dbReference>
<evidence type="ECO:0000313" key="3">
    <source>
        <dbReference type="EMBL" id="OSX80279.1"/>
    </source>
</evidence>
<gene>
    <name evidence="3" type="ORF">BU14_0055s0002</name>
</gene>
<dbReference type="Pfam" id="PF05869">
    <property type="entry name" value="Dam"/>
    <property type="match status" value="1"/>
</dbReference>
<dbReference type="Proteomes" id="UP000218209">
    <property type="component" value="Unassembled WGS sequence"/>
</dbReference>
<evidence type="ECO:0000313" key="4">
    <source>
        <dbReference type="Proteomes" id="UP000218209"/>
    </source>
</evidence>
<dbReference type="InterPro" id="IPR010998">
    <property type="entry name" value="Integrase_recombinase_N"/>
</dbReference>
<accession>A0A1X6PHD1</accession>
<dbReference type="SUPFAM" id="SSF56349">
    <property type="entry name" value="DNA breaking-rejoining enzymes"/>
    <property type="match status" value="1"/>
</dbReference>